<dbReference type="PANTHER" id="PTHR15427:SF54">
    <property type="entry name" value="C1Q DOMAIN-CONTAINING PROTEIN"/>
    <property type="match status" value="1"/>
</dbReference>
<dbReference type="EMBL" id="CM012453">
    <property type="protein sequence ID" value="RVE61292.1"/>
    <property type="molecule type" value="Genomic_DNA"/>
</dbReference>
<sequence length="506" mass="52315">MQNLCQQGAMLASVVGLLVLSSVCSSMMVQNNSNYRLEIEGSTPDPNTHNLPDMSPHGSHPGPMQLPPTGPQWPPGPNVTSNNMRMLLPDGTNSPTLPEPDTTICDMLFSAPVPPSIDQIPLFCICSHCKGTTGPKGDRGDRGLPGEPGSPGRRGMTGFKGYRGFTGPQGIKGQKGDFGEKGVPGDAGFTGRKGERGFKGEKGDQGDMGPPGSQGPQGETGTCPATCESIPGPPGIQGPPGPVGARGLPGVEGVLGPKGLKGDKGDMGTPGVPGLGGLKGDQGEQGVCHCKDGLNGTDGVPGQKGSKGDKGDTGAQGIQGPIGSKGDQGNMGLMGPPGPCSPAIQSAFSASLNQSFPPANWPVFFPNILLNMQGHFNPSMSIYTAPINGTYVFSYNFATAQKPLKVGLFRNFYPIVRSTEVSNLATASQTVVIHLTAGDMLWIQVKDTTTNGMYADAESSSTFSGYLLHPDSCDLGMGRQFIPPINYPKDGFGWDGPVPKPTGGPN</sequence>
<feature type="compositionally biased region" description="Basic and acidic residues" evidence="5">
    <location>
        <begin position="192"/>
        <end position="205"/>
    </location>
</feature>
<feature type="domain" description="C1q" evidence="7">
    <location>
        <begin position="341"/>
        <end position="474"/>
    </location>
</feature>
<feature type="compositionally biased region" description="Gly residues" evidence="5">
    <location>
        <begin position="271"/>
        <end position="280"/>
    </location>
</feature>
<dbReference type="PRINTS" id="PR00007">
    <property type="entry name" value="COMPLEMNTC1Q"/>
</dbReference>
<name>A0A3S2PHR8_ORYJA</name>
<evidence type="ECO:0000256" key="3">
    <source>
        <dbReference type="ARBA" id="ARBA00022530"/>
    </source>
</evidence>
<evidence type="ECO:0000256" key="5">
    <source>
        <dbReference type="SAM" id="MobiDB-lite"/>
    </source>
</evidence>
<keyword evidence="4 6" id="KW-0732">Signal</keyword>
<dbReference type="InterPro" id="IPR008983">
    <property type="entry name" value="Tumour_necrosis_fac-like_dom"/>
</dbReference>
<dbReference type="InterPro" id="IPR001073">
    <property type="entry name" value="C1q_dom"/>
</dbReference>
<dbReference type="InterPro" id="IPR008160">
    <property type="entry name" value="Collagen"/>
</dbReference>
<feature type="signal peptide" evidence="6">
    <location>
        <begin position="1"/>
        <end position="26"/>
    </location>
</feature>
<dbReference type="OrthoDB" id="5983381at2759"/>
<evidence type="ECO:0000256" key="1">
    <source>
        <dbReference type="ARBA" id="ARBA00004498"/>
    </source>
</evidence>
<evidence type="ECO:0000256" key="6">
    <source>
        <dbReference type="SAM" id="SignalP"/>
    </source>
</evidence>
<feature type="chain" id="PRO_5018613243" description="C1q domain-containing protein" evidence="6">
    <location>
        <begin position="27"/>
        <end position="506"/>
    </location>
</feature>
<organism evidence="8 9">
    <name type="scientific">Oryzias javanicus</name>
    <name type="common">Javanese ricefish</name>
    <name type="synonym">Aplocheilus javanicus</name>
    <dbReference type="NCBI Taxonomy" id="123683"/>
    <lineage>
        <taxon>Eukaryota</taxon>
        <taxon>Metazoa</taxon>
        <taxon>Chordata</taxon>
        <taxon>Craniata</taxon>
        <taxon>Vertebrata</taxon>
        <taxon>Euteleostomi</taxon>
        <taxon>Actinopterygii</taxon>
        <taxon>Neopterygii</taxon>
        <taxon>Teleostei</taxon>
        <taxon>Neoteleostei</taxon>
        <taxon>Acanthomorphata</taxon>
        <taxon>Ovalentaria</taxon>
        <taxon>Atherinomorphae</taxon>
        <taxon>Beloniformes</taxon>
        <taxon>Adrianichthyidae</taxon>
        <taxon>Oryziinae</taxon>
        <taxon>Oryzias</taxon>
    </lineage>
</organism>
<dbReference type="Proteomes" id="UP000283210">
    <property type="component" value="Chromosome 17"/>
</dbReference>
<keyword evidence="9" id="KW-1185">Reference proteome</keyword>
<keyword evidence="2" id="KW-0964">Secreted</keyword>
<evidence type="ECO:0000256" key="2">
    <source>
        <dbReference type="ARBA" id="ARBA00022525"/>
    </source>
</evidence>
<evidence type="ECO:0000313" key="9">
    <source>
        <dbReference type="Proteomes" id="UP000283210"/>
    </source>
</evidence>
<feature type="region of interest" description="Disordered" evidence="5">
    <location>
        <begin position="37"/>
        <end position="98"/>
    </location>
</feature>
<evidence type="ECO:0000259" key="7">
    <source>
        <dbReference type="PROSITE" id="PS50871"/>
    </source>
</evidence>
<comment type="subcellular location">
    <subcellularLocation>
        <location evidence="1">Secreted</location>
        <location evidence="1">Extracellular space</location>
        <location evidence="1">Extracellular matrix</location>
    </subcellularLocation>
</comment>
<dbReference type="AlphaFoldDB" id="A0A3S2PHR8"/>
<dbReference type="Gene3D" id="2.60.120.40">
    <property type="match status" value="1"/>
</dbReference>
<protein>
    <recommendedName>
        <fullName evidence="7">C1q domain-containing protein</fullName>
    </recommendedName>
</protein>
<dbReference type="PANTHER" id="PTHR15427">
    <property type="entry name" value="EMILIN ELASTIN MICROFIBRIL INTERFACE-LOCATED PROTEIN ELASTIN MICROFIBRIL INTERFACER"/>
    <property type="match status" value="1"/>
</dbReference>
<dbReference type="InterPro" id="IPR050392">
    <property type="entry name" value="Collagen/C1q_domain"/>
</dbReference>
<reference evidence="8 9" key="2">
    <citation type="submission" date="2019-01" db="EMBL/GenBank/DDBJ databases">
        <title>A chromosome length genome reference of the Java medaka (oryzias javanicus).</title>
        <authorList>
            <person name="Herpin A."/>
            <person name="Takehana Y."/>
            <person name="Naruse K."/>
            <person name="Ansai S."/>
            <person name="Kawaguchi M."/>
        </authorList>
    </citation>
    <scope>NUCLEOTIDE SEQUENCE [LARGE SCALE GENOMIC DNA]</scope>
    <source>
        <strain evidence="8">RS831</strain>
        <tissue evidence="8">Whole body</tissue>
    </source>
</reference>
<keyword evidence="3" id="KW-0272">Extracellular matrix</keyword>
<gene>
    <name evidence="8" type="ORF">OJAV_G00169150</name>
</gene>
<dbReference type="GO" id="GO:0005581">
    <property type="term" value="C:collagen trimer"/>
    <property type="evidence" value="ECO:0007669"/>
    <property type="project" value="UniProtKB-KW"/>
</dbReference>
<proteinExistence type="predicted"/>
<evidence type="ECO:0000313" key="8">
    <source>
        <dbReference type="EMBL" id="RVE61292.1"/>
    </source>
</evidence>
<feature type="region of interest" description="Disordered" evidence="5">
    <location>
        <begin position="167"/>
        <end position="224"/>
    </location>
</feature>
<dbReference type="SMART" id="SM00110">
    <property type="entry name" value="C1Q"/>
    <property type="match status" value="1"/>
</dbReference>
<feature type="region of interest" description="Disordered" evidence="5">
    <location>
        <begin position="133"/>
        <end position="155"/>
    </location>
</feature>
<feature type="region of interest" description="Disordered" evidence="5">
    <location>
        <begin position="258"/>
        <end position="338"/>
    </location>
</feature>
<dbReference type="PROSITE" id="PS50871">
    <property type="entry name" value="C1Q"/>
    <property type="match status" value="1"/>
</dbReference>
<dbReference type="Pfam" id="PF00386">
    <property type="entry name" value="C1q"/>
    <property type="match status" value="1"/>
</dbReference>
<evidence type="ECO:0000256" key="4">
    <source>
        <dbReference type="ARBA" id="ARBA00022729"/>
    </source>
</evidence>
<dbReference type="SUPFAM" id="SSF49842">
    <property type="entry name" value="TNF-like"/>
    <property type="match status" value="1"/>
</dbReference>
<reference evidence="8 9" key="1">
    <citation type="submission" date="2018-11" db="EMBL/GenBank/DDBJ databases">
        <authorList>
            <person name="Lopez-Roques C."/>
            <person name="Donnadieu C."/>
            <person name="Bouchez O."/>
            <person name="Klopp C."/>
            <person name="Cabau C."/>
            <person name="Zahm M."/>
        </authorList>
    </citation>
    <scope>NUCLEOTIDE SEQUENCE [LARGE SCALE GENOMIC DNA]</scope>
    <source>
        <strain evidence="8">RS831</strain>
        <tissue evidence="8">Whole body</tissue>
    </source>
</reference>
<dbReference type="Pfam" id="PF01391">
    <property type="entry name" value="Collagen"/>
    <property type="match status" value="3"/>
</dbReference>
<feature type="compositionally biased region" description="Pro residues" evidence="5">
    <location>
        <begin position="64"/>
        <end position="77"/>
    </location>
</feature>
<accession>A0A3S2PHR8</accession>